<comment type="similarity">
    <text evidence="2">Belongs to the hemerythrin family.</text>
</comment>
<dbReference type="SUPFAM" id="SSF58104">
    <property type="entry name" value="Methyl-accepting chemotaxis protein (MCP) signaling domain"/>
    <property type="match status" value="1"/>
</dbReference>
<evidence type="ECO:0000259" key="12">
    <source>
        <dbReference type="PROSITE" id="PS50192"/>
    </source>
</evidence>
<dbReference type="Pfam" id="PF00015">
    <property type="entry name" value="MCPsignal"/>
    <property type="match status" value="1"/>
</dbReference>
<dbReference type="Pfam" id="PF00672">
    <property type="entry name" value="HAMP"/>
    <property type="match status" value="1"/>
</dbReference>
<evidence type="ECO:0000256" key="4">
    <source>
        <dbReference type="ARBA" id="ARBA00022723"/>
    </source>
</evidence>
<dbReference type="Pfam" id="PF01814">
    <property type="entry name" value="Hemerythrin"/>
    <property type="match status" value="1"/>
</dbReference>
<feature type="domain" description="HAMP" evidence="13">
    <location>
        <begin position="330"/>
        <end position="383"/>
    </location>
</feature>
<dbReference type="NCBIfam" id="NF033749">
    <property type="entry name" value="bact_hemeryth"/>
    <property type="match status" value="1"/>
</dbReference>
<comment type="similarity">
    <text evidence="7">Belongs to the methyl-accepting chemotaxis (MCP) protein family.</text>
</comment>
<dbReference type="OrthoDB" id="3378718at2"/>
<feature type="domain" description="HBM" evidence="14">
    <location>
        <begin position="56"/>
        <end position="296"/>
    </location>
</feature>
<dbReference type="InterPro" id="IPR003660">
    <property type="entry name" value="HAMP_dom"/>
</dbReference>
<dbReference type="AlphaFoldDB" id="A0A2S2CNE0"/>
<dbReference type="KEGG" id="azz:DEW08_06500"/>
<evidence type="ECO:0000256" key="2">
    <source>
        <dbReference type="ARBA" id="ARBA00010587"/>
    </source>
</evidence>
<dbReference type="EMBL" id="CP029353">
    <property type="protein sequence ID" value="AWK85955.1"/>
    <property type="molecule type" value="Genomic_DNA"/>
</dbReference>
<evidence type="ECO:0000259" key="14">
    <source>
        <dbReference type="PROSITE" id="PS51753"/>
    </source>
</evidence>
<comment type="subcellular location">
    <subcellularLocation>
        <location evidence="1">Cell inner membrane</location>
        <topology evidence="1">Multi-pass membrane protein</topology>
    </subcellularLocation>
</comment>
<sequence>MAFASSRAVAPTFADLTIRVKILTGFACVLALLAGLAAKGYLSFTAVHEGFATYAQRVGIVAVARDIDRGVLDMRRNVREFAHTGQEDKAQAARGTIAQLHLDYDTGLASVQNPDRLSRLRASKARFETYAADFERVVAWRREQDALIKDVLDPAGARLQELLESLRAAAETRGDADAAASATAALETSLLARLASNKTLARHDGDSARAAEQRFADLGRALAALGAATRDTAHAPLAGDAVALTATYRQAFQRAVALGGDLDRLVNTEMRTAGDEIAADVGFIRDSGIAEERTVERQTDALIGATQALILVLSLAGAAAGGLLAFLIGRSIAAPVVGITAAMRCLADGDKSTVIPGVGRRDEVGQMAATLQVFKDSLLANERLREEQEEAKRRAEEERRAALRAMADAFEAQVGSVVQAVTAAAVQLQETSRRMAASAAQTSARATTVAGAAEEASGNVQTVAAASEELATSIGEIARQMERSRCVADQADAEARRTTGLIRTLSANVGGISAIVDLIASIAGQTNLLALNATIEAARAGVAGRGFAVVASEVKQLATQTARATEEIAAKIATVQGGTADAVQAIAAIAAVIADMSGISASVASAVQEQTAATGEIARNVEQAALGTREVSRTIGDVEAESRDTGRAAEQTLEAASELARQGNVLDQEVRRFLGQVRSDTADLRLVEWDDTLCVGSPELDRHHREMFERINAFYARAMVGDGEAVARDLMETLPHLMAAHFEQEERAMREAGCPDYAAHRAAHEDFLRTLEGVKRRVEAKDGTAGTALFGVVTGWLKDHIMKHDKDAALHIRRRQAA</sequence>
<dbReference type="PROSITE" id="PS51753">
    <property type="entry name" value="HBM"/>
    <property type="match status" value="1"/>
</dbReference>
<dbReference type="InterPro" id="IPR000727">
    <property type="entry name" value="T_SNARE_dom"/>
</dbReference>
<evidence type="ECO:0000256" key="10">
    <source>
        <dbReference type="SAM" id="Phobius"/>
    </source>
</evidence>
<evidence type="ECO:0000256" key="9">
    <source>
        <dbReference type="SAM" id="Coils"/>
    </source>
</evidence>
<evidence type="ECO:0000256" key="3">
    <source>
        <dbReference type="ARBA" id="ARBA00022519"/>
    </source>
</evidence>
<keyword evidence="10" id="KW-1133">Transmembrane helix</keyword>
<keyword evidence="3" id="KW-0997">Cell inner membrane</keyword>
<feature type="transmembrane region" description="Helical" evidence="10">
    <location>
        <begin position="308"/>
        <end position="328"/>
    </location>
</feature>
<dbReference type="GO" id="GO:0046872">
    <property type="term" value="F:metal ion binding"/>
    <property type="evidence" value="ECO:0007669"/>
    <property type="project" value="UniProtKB-KW"/>
</dbReference>
<dbReference type="InterPro" id="IPR004089">
    <property type="entry name" value="MCPsignal_dom"/>
</dbReference>
<dbReference type="NCBIfam" id="TIGR02481">
    <property type="entry name" value="hemeryth_dom"/>
    <property type="match status" value="1"/>
</dbReference>
<dbReference type="InterPro" id="IPR012827">
    <property type="entry name" value="Hemerythrin_metal-bd"/>
</dbReference>
<feature type="domain" description="T-SNARE coiled-coil homology" evidence="12">
    <location>
        <begin position="584"/>
        <end position="638"/>
    </location>
</feature>
<evidence type="ECO:0000256" key="1">
    <source>
        <dbReference type="ARBA" id="ARBA00004429"/>
    </source>
</evidence>
<evidence type="ECO:0000259" key="13">
    <source>
        <dbReference type="PROSITE" id="PS50885"/>
    </source>
</evidence>
<dbReference type="GO" id="GO:0005886">
    <property type="term" value="C:plasma membrane"/>
    <property type="evidence" value="ECO:0007669"/>
    <property type="project" value="UniProtKB-SubCell"/>
</dbReference>
<dbReference type="GO" id="GO:0006935">
    <property type="term" value="P:chemotaxis"/>
    <property type="evidence" value="ECO:0007669"/>
    <property type="project" value="InterPro"/>
</dbReference>
<dbReference type="Gene3D" id="1.20.120.50">
    <property type="entry name" value="Hemerythrin-like"/>
    <property type="match status" value="1"/>
</dbReference>
<proteinExistence type="inferred from homology"/>
<evidence type="ECO:0000256" key="6">
    <source>
        <dbReference type="ARBA" id="ARBA00023224"/>
    </source>
</evidence>
<dbReference type="GO" id="GO:0007165">
    <property type="term" value="P:signal transduction"/>
    <property type="evidence" value="ECO:0007669"/>
    <property type="project" value="UniProtKB-KW"/>
</dbReference>
<keyword evidence="6 8" id="KW-0807">Transducer</keyword>
<feature type="coiled-coil region" evidence="9">
    <location>
        <begin position="374"/>
        <end position="413"/>
    </location>
</feature>
<evidence type="ECO:0000256" key="5">
    <source>
        <dbReference type="ARBA" id="ARBA00023004"/>
    </source>
</evidence>
<dbReference type="Gene3D" id="6.10.340.10">
    <property type="match status" value="1"/>
</dbReference>
<reference evidence="16" key="1">
    <citation type="submission" date="2018-05" db="EMBL/GenBank/DDBJ databases">
        <title>Azospirillum thermophila sp. nov., a novel isolated from hot spring.</title>
        <authorList>
            <person name="Zhao Z."/>
        </authorList>
    </citation>
    <scope>NUCLEOTIDE SEQUENCE [LARGE SCALE GENOMIC DNA]</scope>
    <source>
        <strain evidence="16">CFH 70021</strain>
    </source>
</reference>
<dbReference type="Proteomes" id="UP000245629">
    <property type="component" value="Chromosome 2"/>
</dbReference>
<dbReference type="PANTHER" id="PTHR32089:SF112">
    <property type="entry name" value="LYSOZYME-LIKE PROTEIN-RELATED"/>
    <property type="match status" value="1"/>
</dbReference>
<dbReference type="SMART" id="SM01358">
    <property type="entry name" value="HBM"/>
    <property type="match status" value="1"/>
</dbReference>
<name>A0A2S2CNE0_9PROT</name>
<dbReference type="CDD" id="cd12107">
    <property type="entry name" value="Hemerythrin"/>
    <property type="match status" value="1"/>
</dbReference>
<evidence type="ECO:0000313" key="15">
    <source>
        <dbReference type="EMBL" id="AWK85955.1"/>
    </source>
</evidence>
<keyword evidence="10" id="KW-0472">Membrane</keyword>
<keyword evidence="9" id="KW-0175">Coiled coil</keyword>
<keyword evidence="4" id="KW-0479">Metal-binding</keyword>
<gene>
    <name evidence="15" type="ORF">DEW08_06500</name>
</gene>
<evidence type="ECO:0000256" key="8">
    <source>
        <dbReference type="PROSITE-ProRule" id="PRU00284"/>
    </source>
</evidence>
<dbReference type="PROSITE" id="PS50192">
    <property type="entry name" value="T_SNARE"/>
    <property type="match status" value="1"/>
</dbReference>
<dbReference type="CDD" id="cd06225">
    <property type="entry name" value="HAMP"/>
    <property type="match status" value="1"/>
</dbReference>
<accession>A0A2S2CNE0</accession>
<protein>
    <submittedName>
        <fullName evidence="15">Chemotaxis protein</fullName>
    </submittedName>
</protein>
<keyword evidence="10" id="KW-0812">Transmembrane</keyword>
<dbReference type="SMART" id="SM00304">
    <property type="entry name" value="HAMP"/>
    <property type="match status" value="1"/>
</dbReference>
<dbReference type="SUPFAM" id="SSF47188">
    <property type="entry name" value="Hemerythrin-like"/>
    <property type="match status" value="1"/>
</dbReference>
<evidence type="ECO:0000259" key="11">
    <source>
        <dbReference type="PROSITE" id="PS50111"/>
    </source>
</evidence>
<keyword evidence="3" id="KW-1003">Cell membrane</keyword>
<dbReference type="InterPro" id="IPR012312">
    <property type="entry name" value="Hemerythrin-like"/>
</dbReference>
<keyword evidence="5" id="KW-0408">Iron</keyword>
<dbReference type="InterPro" id="IPR035938">
    <property type="entry name" value="Hemerythrin-like_sf"/>
</dbReference>
<evidence type="ECO:0000313" key="16">
    <source>
        <dbReference type="Proteomes" id="UP000245629"/>
    </source>
</evidence>
<dbReference type="Gene3D" id="1.10.287.950">
    <property type="entry name" value="Methyl-accepting chemotaxis protein"/>
    <property type="match status" value="1"/>
</dbReference>
<keyword evidence="16" id="KW-1185">Reference proteome</keyword>
<dbReference type="PROSITE" id="PS50111">
    <property type="entry name" value="CHEMOTAXIS_TRANSDUC_2"/>
    <property type="match status" value="1"/>
</dbReference>
<dbReference type="PRINTS" id="PR00260">
    <property type="entry name" value="CHEMTRNSDUCR"/>
</dbReference>
<dbReference type="PANTHER" id="PTHR32089">
    <property type="entry name" value="METHYL-ACCEPTING CHEMOTAXIS PROTEIN MCPB"/>
    <property type="match status" value="1"/>
</dbReference>
<dbReference type="InterPro" id="IPR004090">
    <property type="entry name" value="Chemotax_Me-accpt_rcpt"/>
</dbReference>
<dbReference type="SMART" id="SM00283">
    <property type="entry name" value="MA"/>
    <property type="match status" value="1"/>
</dbReference>
<dbReference type="RefSeq" id="WP_109325513.1">
    <property type="nucleotide sequence ID" value="NZ_CP029353.1"/>
</dbReference>
<organism evidence="15 16">
    <name type="scientific">Azospirillum thermophilum</name>
    <dbReference type="NCBI Taxonomy" id="2202148"/>
    <lineage>
        <taxon>Bacteria</taxon>
        <taxon>Pseudomonadati</taxon>
        <taxon>Pseudomonadota</taxon>
        <taxon>Alphaproteobacteria</taxon>
        <taxon>Rhodospirillales</taxon>
        <taxon>Azospirillaceae</taxon>
        <taxon>Azospirillum</taxon>
    </lineage>
</organism>
<dbReference type="PROSITE" id="PS50885">
    <property type="entry name" value="HAMP"/>
    <property type="match status" value="1"/>
</dbReference>
<dbReference type="InterPro" id="IPR032255">
    <property type="entry name" value="HBM"/>
</dbReference>
<feature type="domain" description="Methyl-accepting transducer" evidence="11">
    <location>
        <begin position="424"/>
        <end position="660"/>
    </location>
</feature>
<dbReference type="GO" id="GO:0004888">
    <property type="term" value="F:transmembrane signaling receptor activity"/>
    <property type="evidence" value="ECO:0007669"/>
    <property type="project" value="InterPro"/>
</dbReference>
<evidence type="ECO:0000256" key="7">
    <source>
        <dbReference type="ARBA" id="ARBA00029447"/>
    </source>
</evidence>